<evidence type="ECO:0000313" key="3">
    <source>
        <dbReference type="Proteomes" id="UP000664161"/>
    </source>
</evidence>
<dbReference type="RefSeq" id="WP_207969729.1">
    <property type="nucleotide sequence ID" value="NZ_JAGBKN010000014.1"/>
</dbReference>
<sequence length="224" mass="25375">MHVLKSSSIIALVTLITLSGCQYADTRLENPLKKEPSEVMQKLFSIETDRQFYITFPDHKNQVALTEFVSANDSQDSKPYVRGVLADNKNYSVSLDYRNITALNGSKNQNIVKFIVPYTLTNSNAVSDETLSTLDNPNLPSNSLYLGFFELDYITNNITQYDQQLLGKYSTLTAISYDGQDTVNINIRQYPTETDQNKNVRSSFHDLTFKVGEEMTLIENVIVE</sequence>
<feature type="signal peptide" evidence="1">
    <location>
        <begin position="1"/>
        <end position="24"/>
    </location>
</feature>
<organism evidence="2 3">
    <name type="scientific">Psychrobacter halodurans</name>
    <dbReference type="NCBI Taxonomy" id="2818439"/>
    <lineage>
        <taxon>Bacteria</taxon>
        <taxon>Pseudomonadati</taxon>
        <taxon>Pseudomonadota</taxon>
        <taxon>Gammaproteobacteria</taxon>
        <taxon>Moraxellales</taxon>
        <taxon>Moraxellaceae</taxon>
        <taxon>Psychrobacter</taxon>
    </lineage>
</organism>
<keyword evidence="1" id="KW-0732">Signal</keyword>
<evidence type="ECO:0000313" key="2">
    <source>
        <dbReference type="EMBL" id="MBO1517210.1"/>
    </source>
</evidence>
<feature type="chain" id="PRO_5043711314" description="Lipoprotein" evidence="1">
    <location>
        <begin position="25"/>
        <end position="224"/>
    </location>
</feature>
<dbReference type="Proteomes" id="UP000664161">
    <property type="component" value="Unassembled WGS sequence"/>
</dbReference>
<dbReference type="AlphaFoldDB" id="A0AAW4IPM4"/>
<reference evidence="2 3" key="1">
    <citation type="submission" date="2021-03" db="EMBL/GenBank/DDBJ databases">
        <authorList>
            <person name="Shang D.-D."/>
            <person name="Du Z.-J."/>
            <person name="Chen G.-J."/>
        </authorList>
    </citation>
    <scope>NUCLEOTIDE SEQUENCE [LARGE SCALE GENOMIC DNA]</scope>
    <source>
        <strain evidence="2 3">F2608</strain>
    </source>
</reference>
<accession>A0AAW4IPM4</accession>
<keyword evidence="3" id="KW-1185">Reference proteome</keyword>
<protein>
    <recommendedName>
        <fullName evidence="4">Lipoprotein</fullName>
    </recommendedName>
</protein>
<name>A0AAW4IPM4_9GAMM</name>
<proteinExistence type="predicted"/>
<dbReference type="PROSITE" id="PS51257">
    <property type="entry name" value="PROKAR_LIPOPROTEIN"/>
    <property type="match status" value="1"/>
</dbReference>
<dbReference type="EMBL" id="JAGBKN010000014">
    <property type="protein sequence ID" value="MBO1517210.1"/>
    <property type="molecule type" value="Genomic_DNA"/>
</dbReference>
<comment type="caution">
    <text evidence="2">The sequence shown here is derived from an EMBL/GenBank/DDBJ whole genome shotgun (WGS) entry which is preliminary data.</text>
</comment>
<evidence type="ECO:0008006" key="4">
    <source>
        <dbReference type="Google" id="ProtNLM"/>
    </source>
</evidence>
<gene>
    <name evidence="2" type="ORF">J3491_07675</name>
</gene>
<evidence type="ECO:0000256" key="1">
    <source>
        <dbReference type="SAM" id="SignalP"/>
    </source>
</evidence>